<dbReference type="NCBIfam" id="TIGR01640">
    <property type="entry name" value="F_box_assoc_1"/>
    <property type="match status" value="1"/>
</dbReference>
<dbReference type="InterPro" id="IPR001810">
    <property type="entry name" value="F-box_dom"/>
</dbReference>
<name>A0A397XMG0_BRACM</name>
<dbReference type="Gene3D" id="2.120.10.80">
    <property type="entry name" value="Kelch-type beta propeller"/>
    <property type="match status" value="1"/>
</dbReference>
<dbReference type="SUPFAM" id="SSF81383">
    <property type="entry name" value="F-box domain"/>
    <property type="match status" value="1"/>
</dbReference>
<dbReference type="InterPro" id="IPR011043">
    <property type="entry name" value="Gal_Oxase/kelch_b-propeller"/>
</dbReference>
<dbReference type="EMBL" id="CM010637">
    <property type="protein sequence ID" value="RID41618.1"/>
    <property type="molecule type" value="Genomic_DNA"/>
</dbReference>
<sequence length="351" mass="40074">MLLRSHGSSSSSEFLPDDLVELILEHVPVMPLLRFRSVSKKWKLTIESQRFGQRHLIRRKQLRGPDVLILSHSTLSLEDEPLDDRIFGLGTSIVWTVKLPITCDMYCHGTCESCDGLFCTFGIYNTPSVVANPATGWYRILPLSNYQHLCQTYMRKGYVDFPGLGFGRDKLRGTFKAVWLYNASGFVPKQDKVVTYCEVFDFTTNAWRYVVASSPYPIPDYHLGGSLYWFTECDDEPPMVLSFDLHTETFQVICKAPFAHPYFTQVIWSFDPSGKTWKTICSLDLKGCWHRSEFPLLPIAILNKGWLLLQGGSCMMIYDLHTKSYDLLFQPDIGPVGCVYYFKSLLSASSN</sequence>
<dbReference type="CDD" id="cd22157">
    <property type="entry name" value="F-box_AtFBW1-like"/>
    <property type="match status" value="1"/>
</dbReference>
<dbReference type="AlphaFoldDB" id="A0A397XMG0"/>
<dbReference type="InterPro" id="IPR036047">
    <property type="entry name" value="F-box-like_dom_sf"/>
</dbReference>
<dbReference type="InterPro" id="IPR050796">
    <property type="entry name" value="SCF_F-box_component"/>
</dbReference>
<dbReference type="SUPFAM" id="SSF50965">
    <property type="entry name" value="Galactose oxidase, central domain"/>
    <property type="match status" value="1"/>
</dbReference>
<dbReference type="Pfam" id="PF00646">
    <property type="entry name" value="F-box"/>
    <property type="match status" value="1"/>
</dbReference>
<evidence type="ECO:0000313" key="3">
    <source>
        <dbReference type="Proteomes" id="UP000264353"/>
    </source>
</evidence>
<proteinExistence type="predicted"/>
<organism evidence="2 3">
    <name type="scientific">Brassica campestris</name>
    <name type="common">Field mustard</name>
    <dbReference type="NCBI Taxonomy" id="3711"/>
    <lineage>
        <taxon>Eukaryota</taxon>
        <taxon>Viridiplantae</taxon>
        <taxon>Streptophyta</taxon>
        <taxon>Embryophyta</taxon>
        <taxon>Tracheophyta</taxon>
        <taxon>Spermatophyta</taxon>
        <taxon>Magnoliopsida</taxon>
        <taxon>eudicotyledons</taxon>
        <taxon>Gunneridae</taxon>
        <taxon>Pentapetalae</taxon>
        <taxon>rosids</taxon>
        <taxon>malvids</taxon>
        <taxon>Brassicales</taxon>
        <taxon>Brassicaceae</taxon>
        <taxon>Brassiceae</taxon>
        <taxon>Brassica</taxon>
    </lineage>
</organism>
<dbReference type="InterPro" id="IPR015915">
    <property type="entry name" value="Kelch-typ_b-propeller"/>
</dbReference>
<dbReference type="Pfam" id="PF07734">
    <property type="entry name" value="FBA_1"/>
    <property type="match status" value="1"/>
</dbReference>
<dbReference type="PANTHER" id="PTHR31672">
    <property type="entry name" value="BNACNNG10540D PROTEIN"/>
    <property type="match status" value="1"/>
</dbReference>
<dbReference type="SMART" id="SM00256">
    <property type="entry name" value="FBOX"/>
    <property type="match status" value="1"/>
</dbReference>
<dbReference type="PANTHER" id="PTHR31672:SF13">
    <property type="entry name" value="F-BOX PROTEIN CPR30-LIKE"/>
    <property type="match status" value="1"/>
</dbReference>
<evidence type="ECO:0000259" key="1">
    <source>
        <dbReference type="PROSITE" id="PS50181"/>
    </source>
</evidence>
<reference evidence="2 3" key="1">
    <citation type="submission" date="2018-06" db="EMBL/GenBank/DDBJ databases">
        <title>WGS assembly of Brassica rapa FPsc.</title>
        <authorList>
            <person name="Bowman J."/>
            <person name="Kohchi T."/>
            <person name="Yamato K."/>
            <person name="Jenkins J."/>
            <person name="Shu S."/>
            <person name="Ishizaki K."/>
            <person name="Yamaoka S."/>
            <person name="Nishihama R."/>
            <person name="Nakamura Y."/>
            <person name="Berger F."/>
            <person name="Adam C."/>
            <person name="Aki S."/>
            <person name="Althoff F."/>
            <person name="Araki T."/>
            <person name="Arteaga-Vazquez M."/>
            <person name="Balasubrmanian S."/>
            <person name="Bauer D."/>
            <person name="Boehm C."/>
            <person name="Briginshaw L."/>
            <person name="Caballero-Perez J."/>
            <person name="Catarino B."/>
            <person name="Chen F."/>
            <person name="Chiyoda S."/>
            <person name="Chovatia M."/>
            <person name="Davies K."/>
            <person name="Delmans M."/>
            <person name="Demura T."/>
            <person name="Dierschke T."/>
            <person name="Dolan L."/>
            <person name="Dorantes-Acosta A."/>
            <person name="Eklund D."/>
            <person name="Florent S."/>
            <person name="Flores-Sandoval E."/>
            <person name="Fujiyama A."/>
            <person name="Fukuzawa H."/>
            <person name="Galik B."/>
            <person name="Grimanelli D."/>
            <person name="Grimwood J."/>
            <person name="Grossniklaus U."/>
            <person name="Hamada T."/>
            <person name="Haseloff J."/>
            <person name="Hetherington A."/>
            <person name="Higo A."/>
            <person name="Hirakawa Y."/>
            <person name="Hundley H."/>
            <person name="Ikeda Y."/>
            <person name="Inoue K."/>
            <person name="Inoue S."/>
            <person name="Ishida S."/>
            <person name="Jia Q."/>
            <person name="Kakita M."/>
            <person name="Kanazawa T."/>
            <person name="Kawai Y."/>
            <person name="Kawashima T."/>
            <person name="Kennedy M."/>
            <person name="Kinose K."/>
            <person name="Kinoshita T."/>
            <person name="Kohara Y."/>
            <person name="Koide E."/>
            <person name="Komatsu K."/>
            <person name="Kopischke S."/>
            <person name="Kubo M."/>
            <person name="Kyozuka J."/>
            <person name="Lagercrantz U."/>
            <person name="Lin S."/>
            <person name="Lindquist E."/>
            <person name="Lipzen A."/>
            <person name="Lu C."/>
            <person name="Luna E."/>
            <person name="Martienssen R."/>
            <person name="Minamino N."/>
            <person name="Mizutani M."/>
            <person name="Mizutani M."/>
            <person name="Mochizuki N."/>
            <person name="Monte I."/>
            <person name="Mosher R."/>
            <person name="Nagasaki H."/>
            <person name="Nakagami H."/>
            <person name="Naramoto S."/>
            <person name="Nishitani K."/>
            <person name="Ohtani M."/>
            <person name="Okamoto T."/>
            <person name="Okumura M."/>
            <person name="Phillips J."/>
            <person name="Pollak B."/>
            <person name="Reinders A."/>
            <person name="Roevekamp M."/>
            <person name="Sano R."/>
            <person name="Sawa S."/>
            <person name="Schmid M."/>
            <person name="Shirakawa M."/>
            <person name="Solano R."/>
            <person name="Spunde A."/>
            <person name="Suetsugu N."/>
            <person name="Sugano S."/>
            <person name="Sugiyama A."/>
            <person name="Sun R."/>
            <person name="Suzuki Y."/>
            <person name="Takenaka M."/>
            <person name="Takezawa D."/>
            <person name="Tomogane H."/>
            <person name="Tsuzuki M."/>
            <person name="Ueda T."/>
            <person name="Umeda M."/>
            <person name="Ward J."/>
            <person name="Watanabe Y."/>
            <person name="Yazaki K."/>
            <person name="Yokoyama R."/>
            <person name="Yoshitake Y."/>
            <person name="Yotsui I."/>
            <person name="Zachgo S."/>
            <person name="Schmutz J."/>
        </authorList>
    </citation>
    <scope>NUCLEOTIDE SEQUENCE [LARGE SCALE GENOMIC DNA]</scope>
    <source>
        <strain evidence="3">cv. B-3</strain>
    </source>
</reference>
<dbReference type="Proteomes" id="UP000264353">
    <property type="component" value="Chromosome A10"/>
</dbReference>
<dbReference type="InterPro" id="IPR006527">
    <property type="entry name" value="F-box-assoc_dom_typ1"/>
</dbReference>
<evidence type="ECO:0000313" key="2">
    <source>
        <dbReference type="EMBL" id="RID41618.1"/>
    </source>
</evidence>
<gene>
    <name evidence="2" type="ORF">BRARA_J01567</name>
</gene>
<feature type="domain" description="F-box" evidence="1">
    <location>
        <begin position="9"/>
        <end position="55"/>
    </location>
</feature>
<accession>A0A397XMG0</accession>
<protein>
    <recommendedName>
        <fullName evidence="1">F-box domain-containing protein</fullName>
    </recommendedName>
</protein>
<dbReference type="PROSITE" id="PS50181">
    <property type="entry name" value="FBOX"/>
    <property type="match status" value="1"/>
</dbReference>
<dbReference type="InterPro" id="IPR017451">
    <property type="entry name" value="F-box-assoc_interact_dom"/>
</dbReference>